<dbReference type="InterPro" id="IPR051172">
    <property type="entry name" value="Chlamydia_OmcB"/>
</dbReference>
<comment type="subcellular location">
    <subcellularLocation>
        <location evidence="1">Cell envelope</location>
    </subcellularLocation>
    <subcellularLocation>
        <location evidence="2">Cell outer membrane</location>
    </subcellularLocation>
    <subcellularLocation>
        <location evidence="3">Secreted</location>
    </subcellularLocation>
</comment>
<dbReference type="InterPro" id="IPR006626">
    <property type="entry name" value="PbH1"/>
</dbReference>
<feature type="non-terminal residue" evidence="9">
    <location>
        <position position="3939"/>
    </location>
</feature>
<dbReference type="InterPro" id="IPR001434">
    <property type="entry name" value="OmcB-like_DUF11"/>
</dbReference>
<evidence type="ECO:0000256" key="4">
    <source>
        <dbReference type="ARBA" id="ARBA00022525"/>
    </source>
</evidence>
<sequence>MNKKRLIIIICLFLVFISTISFACAVEDVENPPISTSVVDDSSSLQASDTQNNILTESSDSFSDLDSLIQNAQTNDTVNLNKSYMYSDGDAEFKNGILINKNITIDGKGYAIDGANIASIFNITNNAHVILKNIVFKNAHGTNGSAISLTSNESVEIIGSTFINNSASFNGGAIYIASADSDITSSSTIRGSTFINNSAINGGAIYINADLINILSSTFSFNNASLDGGAVYVDGDFVYLIDSNFTNNTAGDDGGALHWNGNNGIIDNITCINNKGISADKSDGDTSSTRGGTLCLTGSNVSLSNSLFTQSSAYMDEGKDSSKVDGGALFVTGNDVNITNTKFNYCTAINGGGALYIIGNNTQIDNCAFDSCNASDGAALYVEGIGCKLYNTSFENNIAGDDGGAIYWQGSNGIITNITCINNKGISANKSDGDTSSTRGGTICLTGSNVTISESTFSLCQAYMDSGKNSSKVDGGALFITGDDVSVIGCEFDRCVASNNGGSIYIIGNDVNILSCIFDNSTALNGGAIYVAGTNANINASKFKTNKASQRGGSIFVEGDGASIINSTIENTQSLIGGAIYISGNSTFVDDCSFNQNTGSDDAGTGGSGGAIYVDGDSATIINSDFSYGIAVNYGGAISVWGKNANITSNTFENCSATSLNGGAIYVEGTNATIALSNFTNNKVNTKNFAHGGAIDIEGNDSKVLNCNFEESEAYVGGFIYLSGSNCIIDGSSFKEGTAVNGGSIYVSGVNASISCSDFSSIVSEMYGGAIYVEGDYANISENTFEECSVKTYHGGAIYIAGEYTNVEKSNFTLCTGLSNVARGGAIDVEGHYTVIKESNFNQCSAIDGGDIYVFGNYVRIENSSFDLNTARSGGAIYLYGWGAVIDNANITDCNASRSGGAIYVAGGGTYILESNIENCLAKGTTSNYGGGAIYVEGPDTHIATSNFNNNKVTNNALRGGTIYIKGERTFIEESNFNNSFSGQGGIIYIEGEDTIINSSTFANSSSLYHGGAISVNGNNAVIEWSSFENIYSKDNGGAIYVDGEYTEILHSTFDNCTVSGNLVGGAIYIADIGTTVAYSNFTNSKAAVAGAIYIQGENTTISYCNLDNNTAGSAGAIKVSGDDTIISNCNLTNNIATSLNGGALDIEGENASVYYSWFDNNDAKGDGGAINWIGGHGDDSIIGCTFTNNNCNETSKGGGAIYWTAGEVISSGGLIEDCIFINNTASGRHGGAIDWFRALDSVINNCLFINNHASSDGGALYTGDQGGNSHNLIIYNCQFYNNSAGKHGGAIANQMSDSWVYNNTFDGNTAGFSGGTILMKEGPAVNSVIDHCYIYNSFCNQLGDKYGHGGGSIHIADKNITISNCAIINSTVNITRGGAILSQGADCSLINVTIQNVETISGNGGAIYWEGSNGYLNNVTIFNSSTNSNYNTDANGGAIFLSGTNCNLDNISITTSSSNRGDSSKSANGGAIYVLSDNNALTNIIIDDSKSTSDNYNSKGGAIYWSGKTGTLINATISNTLSNGEGGAIYWSGGSPKVENISISYSQTKVENSTNDASGGAIYSTSISDLTNVYIVDSLASTTNGNIYGGAIYFNGNSMNNVTVIGSRATTDSGTSYGGAVYWKKGSTTNAYIYNSSFNDNNADLGGSNYFSSMTARVYNTSFIGNVANYDGGAIYSIGGDALLYNDTFELNSAKRGGAIFAQNVQIKIYDSSFRNNTAENQGGAIYRNTNSGTSEIVNTDLVNNTAFQGSAIFTLSFFNLQDVILLDNQANSNKFINKIVGVDEEGNNYTSAVFVGFDNLLNGIWCESDLISIACNNVIYWSENGTDVCNSKPKKSDCEAGQNVTVEMYDHNGEFINSSRLVTDSSGAVKYIFNAENDEVYYFAYIHESDRYYTYLRDTLSNSTIVKIYVNDFYYGNSTTVSISLTDGAWGSLSGNVTVTFNDTDHTKFTVEVINGTYVGNHTFNLPVGLYNATATYEGNITTLGDTDSNLFRVMSVDDLEISKSVNITADTLNVSEKIEYIINVTNHGPTKDTGVNVTEILSPYLLLLENITSKGSYDGTTWYIGDLDVNETVTLTITAQIIHRGPITNTVWVIGDGFDTNMSNNIASAHNFTALPIVDLRIVKNINVTDTVNVTDTIQYNITVFNDGPSDATGVVVGEVLDYRLRMISNNPSVGSYSNGTWNIGRLNKGANATLTIIAEVIYSGNITNAVNVTSYENDTNLSNNYYNITTPAKAYVDLQITKKANQSVINVTDMIEFTISVYNDGPANASGVYVSEILSSNLKLISSHVSIGRYDGATWVIGTLNKGEVHNLTIVAQVTSEGDISNFVNITGADIDTNLTNNKDNITVTVLPIVDLEISKDVNVSGYVNVTDKIKFTITVKNNGPCDATGVNVTEVLSPYLKLTSNTTDVGYYDGAVWHIGGLATGSTVVLTLVCEVISNGTIGNVVSVISNENDTNKLNNNDTIDNITALPIVDVMINKTVNITSGALNLYNYLEFNITIYNAGPCNATGVYVSEILHPSLSVVSAKATKGVYDNSSTWSGIDSLNVGESATLTIVAQVLYSGLITNEVIVYSYERDTNISNNKDNISRINVTTNIDLEIFKSVNVTGFVNVSDIIEFNITVHEKLKSPASGVYVYEVLSPHLKLISANATKGTYDGSTTWNVGYLNGDESATLTIVAQVISNGTISNVVVVYGYDNDTNMSNNNDSIDNITALPIVDLQITKKVDTESKFVNVSDIIQFTVDVFNNGPSDATNVTVSEVISPHLKVLQVLNSTGYYNETSGIWNIGNLVNQASAQLIIQAQVISVGTISNVVVVSSHENDTNKSNNKDSIDNITALPIVDLEINKTVNASTVNVTDRIEFTITVKNNGPCNATGVNVTEILNKSFKLINNITNDGYYNVTEGIWHIGNLKNNSTAVLTLVCDVILQGTISNYVEASSYENDTNTYNNWDEETITALPIVDVSINKSSNAHGEVNMSDLIEFTVTIYNSGPCNATGVYVSEILHPSLRLVSAKATKGEYDNSSTWSGIDTLNVGESATLTILAKVVYSLPISNEVIVYSAEKDTNLTNNHDNISYIYVSTDVDLEISKSVNVSGFVNVTDKIEFNITVHNKHTNNASGVYVSEILSPHLKLISANATKGTYDGSTTWNVGYLNGGESATLTIVAQVISNGTISNAVVVYGYDNDTNMSNNNDSIDNITALPIVDLQITKEVDVEGQYVNVSDEIQFTITVRNNGPCDATNVTVNEVLSPLLNMTSYSTWIGNYNVTTGVWYIGNLPSKSTVFLVIKAQVLSNGTITNTVNVTSNENDTDKSNNNDTIDNITALPVVDLAITKVSNTTGPVNVADLIEFTITVRNNGPCNATQVIVNETLDSALKLISFNASKGTTYEGNIWTIGNLSVGDTKTLNITARVFYSGLIKNEVVVTSYENDTNLSNNKASISEIISHAIVDLVITKESNVSGIVNVTDYVEFTINVTNNGPSNASGVYVLESLNSHLSMVYYNVTKGTYDNYTWIIGYLNHNETVTLTIVAQVISNGTIANVVTVNSFDNDTNQSNNNDSIDNITALPIVDLEITKYVDVESRFVNVSDIIQFTITVVNHGPSDATNVVVSEVLSPYLNMTDYLIYGGNYNVTGGIWYIGDLANQSSAQLIIQAQVISNGTISNVVVVTSNENDTNKSNNNASIDNITALPIVDLEITKLSNISKGVVNVTDFVEYSITVVNHGPSNATNVNVSEVLSSGLKLIKNETNIGYYNYTGGYWYIGNLSVNSSAVLTIVVQTIVNGTIDNTVVVSSFENDTNPYDNWDETFVEVKPIVDISINKSSNVTGEMNITDNVEFTIVVHNAGPSNATGVYVSEVLSSYLKFISCNASVGSYDGFTWTIGNLTNGSSAKLVIVAQAVYSGLIENVVVVNSFETDTNESNNRDDISPINVTAHADL</sequence>
<evidence type="ECO:0000256" key="7">
    <source>
        <dbReference type="ARBA" id="ARBA00023237"/>
    </source>
</evidence>
<dbReference type="Pfam" id="PF01345">
    <property type="entry name" value="DUF11"/>
    <property type="match status" value="16"/>
</dbReference>
<keyword evidence="5" id="KW-0732">Signal</keyword>
<protein>
    <submittedName>
        <fullName evidence="9">DUF11 domain-containing protein</fullName>
    </submittedName>
</protein>
<feature type="domain" description="DUF11" evidence="8">
    <location>
        <begin position="3088"/>
        <end position="3199"/>
    </location>
</feature>
<dbReference type="EMBL" id="SUTE01000105">
    <property type="protein sequence ID" value="MBE6506271.1"/>
    <property type="molecule type" value="Genomic_DNA"/>
</dbReference>
<dbReference type="GO" id="GO:0005576">
    <property type="term" value="C:extracellular region"/>
    <property type="evidence" value="ECO:0007669"/>
    <property type="project" value="UniProtKB-SubCell"/>
</dbReference>
<feature type="domain" description="DUF11" evidence="8">
    <location>
        <begin position="2241"/>
        <end position="2352"/>
    </location>
</feature>
<feature type="domain" description="DUF11" evidence="8">
    <location>
        <begin position="2359"/>
        <end position="2469"/>
    </location>
</feature>
<dbReference type="Gene3D" id="2.60.40.10">
    <property type="entry name" value="Immunoglobulins"/>
    <property type="match status" value="3"/>
</dbReference>
<evidence type="ECO:0000259" key="8">
    <source>
        <dbReference type="Pfam" id="PF01345"/>
    </source>
</evidence>
<feature type="domain" description="DUF11" evidence="8">
    <location>
        <begin position="2966"/>
        <end position="3078"/>
    </location>
</feature>
<dbReference type="SUPFAM" id="SSF51126">
    <property type="entry name" value="Pectin lyase-like"/>
    <property type="match status" value="7"/>
</dbReference>
<dbReference type="InterPro" id="IPR047589">
    <property type="entry name" value="DUF11_rpt"/>
</dbReference>
<organism evidence="9 10">
    <name type="scientific">Methanobrevibacter millerae</name>
    <dbReference type="NCBI Taxonomy" id="230361"/>
    <lineage>
        <taxon>Archaea</taxon>
        <taxon>Methanobacteriati</taxon>
        <taxon>Methanobacteriota</taxon>
        <taxon>Methanomada group</taxon>
        <taxon>Methanobacteria</taxon>
        <taxon>Methanobacteriales</taxon>
        <taxon>Methanobacteriaceae</taxon>
        <taxon>Methanobrevibacter</taxon>
    </lineage>
</organism>
<feature type="domain" description="DUF11" evidence="8">
    <location>
        <begin position="3818"/>
        <end position="3928"/>
    </location>
</feature>
<dbReference type="RefSeq" id="WP_303737940.1">
    <property type="nucleotide sequence ID" value="NZ_SUTE01000105.1"/>
</dbReference>
<feature type="domain" description="DUF11" evidence="8">
    <location>
        <begin position="2001"/>
        <end position="2112"/>
    </location>
</feature>
<feature type="domain" description="DUF11" evidence="8">
    <location>
        <begin position="2122"/>
        <end position="2233"/>
    </location>
</feature>
<dbReference type="SMART" id="SM00710">
    <property type="entry name" value="PbH1"/>
    <property type="match status" value="34"/>
</dbReference>
<feature type="domain" description="DUF11" evidence="8">
    <location>
        <begin position="2723"/>
        <end position="2836"/>
    </location>
</feature>
<feature type="domain" description="DUF11" evidence="8">
    <location>
        <begin position="3696"/>
        <end position="3808"/>
    </location>
</feature>
<evidence type="ECO:0000256" key="2">
    <source>
        <dbReference type="ARBA" id="ARBA00004442"/>
    </source>
</evidence>
<dbReference type="NCBIfam" id="TIGR01451">
    <property type="entry name" value="B_ant_repeat"/>
    <property type="match status" value="12"/>
</dbReference>
<feature type="domain" description="DUF11" evidence="8">
    <location>
        <begin position="3209"/>
        <end position="3322"/>
    </location>
</feature>
<feature type="domain" description="DUF11" evidence="8">
    <location>
        <begin position="3332"/>
        <end position="3443"/>
    </location>
</feature>
<dbReference type="Proteomes" id="UP000762703">
    <property type="component" value="Unassembled WGS sequence"/>
</dbReference>
<proteinExistence type="predicted"/>
<keyword evidence="7" id="KW-0998">Cell outer membrane</keyword>
<gene>
    <name evidence="9" type="ORF">E7Z73_11185</name>
</gene>
<evidence type="ECO:0000256" key="3">
    <source>
        <dbReference type="ARBA" id="ARBA00004613"/>
    </source>
</evidence>
<dbReference type="InterPro" id="IPR003368">
    <property type="entry name" value="POMP_repeat"/>
</dbReference>
<name>A0A8T3VNF3_9EURY</name>
<evidence type="ECO:0000256" key="1">
    <source>
        <dbReference type="ARBA" id="ARBA00004196"/>
    </source>
</evidence>
<feature type="domain" description="DUF11" evidence="8">
    <location>
        <begin position="3453"/>
        <end position="3563"/>
    </location>
</feature>
<evidence type="ECO:0000313" key="10">
    <source>
        <dbReference type="Proteomes" id="UP000762703"/>
    </source>
</evidence>
<feature type="domain" description="DUF11" evidence="8">
    <location>
        <begin position="2479"/>
        <end position="2592"/>
    </location>
</feature>
<dbReference type="InterPro" id="IPR011050">
    <property type="entry name" value="Pectin_lyase_fold/virulence"/>
</dbReference>
<accession>A0A8T3VNF3</accession>
<feature type="domain" description="DUF11" evidence="8">
    <location>
        <begin position="2602"/>
        <end position="2713"/>
    </location>
</feature>
<dbReference type="PROSITE" id="PS51257">
    <property type="entry name" value="PROKAR_LIPOPROTEIN"/>
    <property type="match status" value="1"/>
</dbReference>
<dbReference type="InterPro" id="IPR013783">
    <property type="entry name" value="Ig-like_fold"/>
</dbReference>
<dbReference type="PANTHER" id="PTHR34819:SF3">
    <property type="entry name" value="CELL SURFACE PROTEIN"/>
    <property type="match status" value="1"/>
</dbReference>
<keyword evidence="4" id="KW-0964">Secreted</keyword>
<dbReference type="Pfam" id="PF02415">
    <property type="entry name" value="Chlam_PMP"/>
    <property type="match status" value="4"/>
</dbReference>
<feature type="domain" description="DUF11" evidence="8">
    <location>
        <begin position="3573"/>
        <end position="3686"/>
    </location>
</feature>
<comment type="caution">
    <text evidence="9">The sequence shown here is derived from an EMBL/GenBank/DDBJ whole genome shotgun (WGS) entry which is preliminary data.</text>
</comment>
<dbReference type="PANTHER" id="PTHR34819">
    <property type="entry name" value="LARGE CYSTEINE-RICH PERIPLASMIC PROTEIN OMCB"/>
    <property type="match status" value="1"/>
</dbReference>
<feature type="domain" description="DUF11" evidence="8">
    <location>
        <begin position="2846"/>
        <end position="2958"/>
    </location>
</feature>
<evidence type="ECO:0000313" key="9">
    <source>
        <dbReference type="EMBL" id="MBE6506271.1"/>
    </source>
</evidence>
<reference evidence="9" key="1">
    <citation type="submission" date="2019-04" db="EMBL/GenBank/DDBJ databases">
        <title>Evolution of Biomass-Degrading Anaerobic Consortia Revealed by Metagenomics.</title>
        <authorList>
            <person name="Peng X."/>
        </authorList>
    </citation>
    <scope>NUCLEOTIDE SEQUENCE</scope>
    <source>
        <strain evidence="9">SIG12</strain>
    </source>
</reference>
<evidence type="ECO:0000256" key="5">
    <source>
        <dbReference type="ARBA" id="ARBA00022729"/>
    </source>
</evidence>
<keyword evidence="6" id="KW-0472">Membrane</keyword>
<evidence type="ECO:0000256" key="6">
    <source>
        <dbReference type="ARBA" id="ARBA00023136"/>
    </source>
</evidence>